<dbReference type="Proteomes" id="UP000518288">
    <property type="component" value="Unassembled WGS sequence"/>
</dbReference>
<dbReference type="RefSeq" id="WP_179636317.1">
    <property type="nucleotide sequence ID" value="NZ_JACCFH010000002.1"/>
</dbReference>
<accession>A0A7Y9R327</accession>
<protein>
    <submittedName>
        <fullName evidence="1">Uncharacterized protein</fullName>
    </submittedName>
</protein>
<name>A0A7Y9R327_9BURK</name>
<gene>
    <name evidence="1" type="ORF">BDD16_004481</name>
</gene>
<keyword evidence="2" id="KW-1185">Reference proteome</keyword>
<evidence type="ECO:0000313" key="2">
    <source>
        <dbReference type="Proteomes" id="UP000518288"/>
    </source>
</evidence>
<organism evidence="1 2">
    <name type="scientific">Sphaerotilus montanus</name>
    <dbReference type="NCBI Taxonomy" id="522889"/>
    <lineage>
        <taxon>Bacteria</taxon>
        <taxon>Pseudomonadati</taxon>
        <taxon>Pseudomonadota</taxon>
        <taxon>Betaproteobacteria</taxon>
        <taxon>Burkholderiales</taxon>
        <taxon>Sphaerotilaceae</taxon>
        <taxon>Sphaerotilus</taxon>
    </lineage>
</organism>
<proteinExistence type="predicted"/>
<dbReference type="EMBL" id="JACCFH010000002">
    <property type="protein sequence ID" value="NYG35419.1"/>
    <property type="molecule type" value="Genomic_DNA"/>
</dbReference>
<dbReference type="AlphaFoldDB" id="A0A7Y9R327"/>
<comment type="caution">
    <text evidence="1">The sequence shown here is derived from an EMBL/GenBank/DDBJ whole genome shotgun (WGS) entry which is preliminary data.</text>
</comment>
<evidence type="ECO:0000313" key="1">
    <source>
        <dbReference type="EMBL" id="NYG35419.1"/>
    </source>
</evidence>
<sequence length="220" mass="24322">MSVSDLNLSSPMGSAARRAVVVDFTRDVDQRPLCGHDIESFRASVGLSRAEFAMAMALMPNQYRSTVQDTRALALDREILLRLYFVSPGPAAWQSWTLGEAFGECYGPLLRSFELPAHQAKARVMLYRRFTAIMGRSAARGLSWFDGNQGHSLPVRRVLGKLIELASPREVLEAIAARSYAVRGLDLELIAPLPTIESVSRVRCGRSPRVRLTNLCGDQS</sequence>
<reference evidence="1 2" key="1">
    <citation type="submission" date="2020-07" db="EMBL/GenBank/DDBJ databases">
        <title>Genomic Encyclopedia of Archaeal and Bacterial Type Strains, Phase II (KMG-II): from individual species to whole genera.</title>
        <authorList>
            <person name="Goeker M."/>
        </authorList>
    </citation>
    <scope>NUCLEOTIDE SEQUENCE [LARGE SCALE GENOMIC DNA]</scope>
    <source>
        <strain evidence="1 2">DSM 21226</strain>
    </source>
</reference>